<reference evidence="2 3" key="1">
    <citation type="journal article" date="2024" name="Chem. Sci.">
        <title>Discovery of megapolipeptins by genome mining of a Burkholderiales bacteria collection.</title>
        <authorList>
            <person name="Paulo B.S."/>
            <person name="Recchia M.J.J."/>
            <person name="Lee S."/>
            <person name="Fergusson C.H."/>
            <person name="Romanowski S.B."/>
            <person name="Hernandez A."/>
            <person name="Krull N."/>
            <person name="Liu D.Y."/>
            <person name="Cavanagh H."/>
            <person name="Bos A."/>
            <person name="Gray C.A."/>
            <person name="Murphy B.T."/>
            <person name="Linington R.G."/>
            <person name="Eustaquio A.S."/>
        </authorList>
    </citation>
    <scope>NUCLEOTIDE SEQUENCE [LARGE SCALE GENOMIC DNA]</scope>
    <source>
        <strain evidence="2 3">RL21-008-BIB-A</strain>
    </source>
</reference>
<dbReference type="InterPro" id="IPR002347">
    <property type="entry name" value="SDR_fam"/>
</dbReference>
<protein>
    <submittedName>
        <fullName evidence="2">SDR family NAD(P)-dependent oxidoreductase</fullName>
    </submittedName>
</protein>
<organism evidence="2 3">
    <name type="scientific">Herbaspirillum lusitanum</name>
    <dbReference type="NCBI Taxonomy" id="213312"/>
    <lineage>
        <taxon>Bacteria</taxon>
        <taxon>Pseudomonadati</taxon>
        <taxon>Pseudomonadota</taxon>
        <taxon>Betaproteobacteria</taxon>
        <taxon>Burkholderiales</taxon>
        <taxon>Oxalobacteraceae</taxon>
        <taxon>Herbaspirillum</taxon>
    </lineage>
</organism>
<sequence>MEKVALISGASRGIGLAVAHELLARGYRLSLGVRNPAVLQTVFPDRTRVLLQRYEARDTESPKAWVAATLANFGRIDVLVNSAGICKHVGLEEGSEELLEETLDINVKAPYRLLQAAFPALKVSGEGRVINLSSLSGKRVRNLNVGYQMSKHALIALNHGVRRAGWEFGIRATAVCPGYVNTELATAISDMPPAEMTSAEDLAALIAHTIALPNTASVAELLVNCAYENLM</sequence>
<dbReference type="RefSeq" id="WP_408160602.1">
    <property type="nucleotide sequence ID" value="NZ_JAQQFM010000014.1"/>
</dbReference>
<dbReference type="Proteomes" id="UP001629246">
    <property type="component" value="Unassembled WGS sequence"/>
</dbReference>
<dbReference type="Pfam" id="PF00106">
    <property type="entry name" value="adh_short"/>
    <property type="match status" value="1"/>
</dbReference>
<accession>A0ABW9AFX6</accession>
<dbReference type="InterPro" id="IPR036291">
    <property type="entry name" value="NAD(P)-bd_dom_sf"/>
</dbReference>
<dbReference type="Gene3D" id="3.40.50.720">
    <property type="entry name" value="NAD(P)-binding Rossmann-like Domain"/>
    <property type="match status" value="1"/>
</dbReference>
<keyword evidence="3" id="KW-1185">Reference proteome</keyword>
<gene>
    <name evidence="2" type="ORF">PQR62_24015</name>
</gene>
<dbReference type="EMBL" id="JAQQFM010000014">
    <property type="protein sequence ID" value="MFL9927361.1"/>
    <property type="molecule type" value="Genomic_DNA"/>
</dbReference>
<evidence type="ECO:0000313" key="2">
    <source>
        <dbReference type="EMBL" id="MFL9927361.1"/>
    </source>
</evidence>
<dbReference type="PRINTS" id="PR00081">
    <property type="entry name" value="GDHRDH"/>
</dbReference>
<comment type="caution">
    <text evidence="2">The sequence shown here is derived from an EMBL/GenBank/DDBJ whole genome shotgun (WGS) entry which is preliminary data.</text>
</comment>
<dbReference type="PANTHER" id="PTHR43976:SF20">
    <property type="entry name" value="AGROPINE SYNTHESIS REDUCTASE"/>
    <property type="match status" value="1"/>
</dbReference>
<evidence type="ECO:0000313" key="3">
    <source>
        <dbReference type="Proteomes" id="UP001629246"/>
    </source>
</evidence>
<dbReference type="PANTHER" id="PTHR43976">
    <property type="entry name" value="SHORT CHAIN DEHYDROGENASE"/>
    <property type="match status" value="1"/>
</dbReference>
<proteinExistence type="inferred from homology"/>
<dbReference type="InterPro" id="IPR051911">
    <property type="entry name" value="SDR_oxidoreductase"/>
</dbReference>
<dbReference type="SUPFAM" id="SSF51735">
    <property type="entry name" value="NAD(P)-binding Rossmann-fold domains"/>
    <property type="match status" value="1"/>
</dbReference>
<evidence type="ECO:0000256" key="1">
    <source>
        <dbReference type="RuleBase" id="RU000363"/>
    </source>
</evidence>
<name>A0ABW9AFX6_9BURK</name>
<dbReference type="PRINTS" id="PR00080">
    <property type="entry name" value="SDRFAMILY"/>
</dbReference>
<comment type="similarity">
    <text evidence="1">Belongs to the short-chain dehydrogenases/reductases (SDR) family.</text>
</comment>